<evidence type="ECO:0000313" key="3">
    <source>
        <dbReference type="Proteomes" id="UP000013827"/>
    </source>
</evidence>
<name>A0A0D3IKZ6_EMIH1</name>
<protein>
    <submittedName>
        <fullName evidence="2">Uncharacterized protein</fullName>
    </submittedName>
</protein>
<organism evidence="2 3">
    <name type="scientific">Emiliania huxleyi (strain CCMP1516)</name>
    <dbReference type="NCBI Taxonomy" id="280463"/>
    <lineage>
        <taxon>Eukaryota</taxon>
        <taxon>Haptista</taxon>
        <taxon>Haptophyta</taxon>
        <taxon>Prymnesiophyceae</taxon>
        <taxon>Isochrysidales</taxon>
        <taxon>Noelaerhabdaceae</taxon>
        <taxon>Emiliania</taxon>
    </lineage>
</organism>
<feature type="transmembrane region" description="Helical" evidence="1">
    <location>
        <begin position="118"/>
        <end position="140"/>
    </location>
</feature>
<dbReference type="KEGG" id="ehx:EMIHUDRAFT_214327"/>
<dbReference type="HOGENOM" id="CLU_1362623_0_0_1"/>
<sequence length="204" mass="21040">MSESDRASFAAYDVEFVVEISPSTSLYICIALSRGGCLAQACVRVIVELVQERRASKALGPPVRAVHRHILRPLGIESNMRRAAIALTAALLALMRERRRRLRLRLLLEGASHRIQPSAWALAGGIGWLYGIGCVLGPFYGVGVGLTFPGGILAGAGGGVGVVVGIGMGGGLVWGAGRGSVRGLGVPSSSGDVSSPLLLAGNDG</sequence>
<dbReference type="Proteomes" id="UP000013827">
    <property type="component" value="Unassembled WGS sequence"/>
</dbReference>
<accession>A0A0D3IKZ6</accession>
<evidence type="ECO:0000313" key="2">
    <source>
        <dbReference type="EnsemblProtists" id="EOD11931"/>
    </source>
</evidence>
<dbReference type="AlphaFoldDB" id="A0A0D3IKZ6"/>
<evidence type="ECO:0000256" key="1">
    <source>
        <dbReference type="SAM" id="Phobius"/>
    </source>
</evidence>
<dbReference type="RefSeq" id="XP_005764360.1">
    <property type="nucleotide sequence ID" value="XM_005764303.1"/>
</dbReference>
<proteinExistence type="predicted"/>
<keyword evidence="1" id="KW-0812">Transmembrane</keyword>
<dbReference type="EnsemblProtists" id="EOD11931">
    <property type="protein sequence ID" value="EOD11931"/>
    <property type="gene ID" value="EMIHUDRAFT_214327"/>
</dbReference>
<feature type="transmembrane region" description="Helical" evidence="1">
    <location>
        <begin position="152"/>
        <end position="174"/>
    </location>
</feature>
<dbReference type="PaxDb" id="2903-EOD11931"/>
<dbReference type="GeneID" id="17257998"/>
<reference evidence="3" key="1">
    <citation type="journal article" date="2013" name="Nature">
        <title>Pan genome of the phytoplankton Emiliania underpins its global distribution.</title>
        <authorList>
            <person name="Read B.A."/>
            <person name="Kegel J."/>
            <person name="Klute M.J."/>
            <person name="Kuo A."/>
            <person name="Lefebvre S.C."/>
            <person name="Maumus F."/>
            <person name="Mayer C."/>
            <person name="Miller J."/>
            <person name="Monier A."/>
            <person name="Salamov A."/>
            <person name="Young J."/>
            <person name="Aguilar M."/>
            <person name="Claverie J.M."/>
            <person name="Frickenhaus S."/>
            <person name="Gonzalez K."/>
            <person name="Herman E.K."/>
            <person name="Lin Y.C."/>
            <person name="Napier J."/>
            <person name="Ogata H."/>
            <person name="Sarno A.F."/>
            <person name="Shmutz J."/>
            <person name="Schroeder D."/>
            <person name="de Vargas C."/>
            <person name="Verret F."/>
            <person name="von Dassow P."/>
            <person name="Valentin K."/>
            <person name="Van de Peer Y."/>
            <person name="Wheeler G."/>
            <person name="Dacks J.B."/>
            <person name="Delwiche C.F."/>
            <person name="Dyhrman S.T."/>
            <person name="Glockner G."/>
            <person name="John U."/>
            <person name="Richards T."/>
            <person name="Worden A.Z."/>
            <person name="Zhang X."/>
            <person name="Grigoriev I.V."/>
            <person name="Allen A.E."/>
            <person name="Bidle K."/>
            <person name="Borodovsky M."/>
            <person name="Bowler C."/>
            <person name="Brownlee C."/>
            <person name="Cock J.M."/>
            <person name="Elias M."/>
            <person name="Gladyshev V.N."/>
            <person name="Groth M."/>
            <person name="Guda C."/>
            <person name="Hadaegh A."/>
            <person name="Iglesias-Rodriguez M.D."/>
            <person name="Jenkins J."/>
            <person name="Jones B.M."/>
            <person name="Lawson T."/>
            <person name="Leese F."/>
            <person name="Lindquist E."/>
            <person name="Lobanov A."/>
            <person name="Lomsadze A."/>
            <person name="Malik S.B."/>
            <person name="Marsh M.E."/>
            <person name="Mackinder L."/>
            <person name="Mock T."/>
            <person name="Mueller-Roeber B."/>
            <person name="Pagarete A."/>
            <person name="Parker M."/>
            <person name="Probert I."/>
            <person name="Quesneville H."/>
            <person name="Raines C."/>
            <person name="Rensing S.A."/>
            <person name="Riano-Pachon D.M."/>
            <person name="Richier S."/>
            <person name="Rokitta S."/>
            <person name="Shiraiwa Y."/>
            <person name="Soanes D.M."/>
            <person name="van der Giezen M."/>
            <person name="Wahlund T.M."/>
            <person name="Williams B."/>
            <person name="Wilson W."/>
            <person name="Wolfe G."/>
            <person name="Wurch L.L."/>
        </authorList>
    </citation>
    <scope>NUCLEOTIDE SEQUENCE</scope>
</reference>
<keyword evidence="1" id="KW-0472">Membrane</keyword>
<keyword evidence="1" id="KW-1133">Transmembrane helix</keyword>
<reference evidence="2" key="2">
    <citation type="submission" date="2024-10" db="UniProtKB">
        <authorList>
            <consortium name="EnsemblProtists"/>
        </authorList>
    </citation>
    <scope>IDENTIFICATION</scope>
</reference>
<keyword evidence="3" id="KW-1185">Reference proteome</keyword>